<keyword evidence="3" id="KW-1185">Reference proteome</keyword>
<dbReference type="InterPro" id="IPR001173">
    <property type="entry name" value="Glyco_trans_2-like"/>
</dbReference>
<dbReference type="Pfam" id="PF00535">
    <property type="entry name" value="Glycos_transf_2"/>
    <property type="match status" value="1"/>
</dbReference>
<dbReference type="EMBL" id="CP053538">
    <property type="protein sequence ID" value="QJX47560.1"/>
    <property type="molecule type" value="Genomic_DNA"/>
</dbReference>
<dbReference type="PANTHER" id="PTHR43179">
    <property type="entry name" value="RHAMNOSYLTRANSFERASE WBBL"/>
    <property type="match status" value="1"/>
</dbReference>
<evidence type="ECO:0000313" key="3">
    <source>
        <dbReference type="Proteomes" id="UP000501623"/>
    </source>
</evidence>
<dbReference type="Proteomes" id="UP000501623">
    <property type="component" value="Chromosome"/>
</dbReference>
<proteinExistence type="predicted"/>
<gene>
    <name evidence="2" type="ORF">HMJ29_11660</name>
</gene>
<dbReference type="RefSeq" id="WP_171591655.1">
    <property type="nucleotide sequence ID" value="NZ_CP053538.1"/>
</dbReference>
<protein>
    <submittedName>
        <fullName evidence="2">Glycosyltransferase family 2 protein</fullName>
    </submittedName>
</protein>
<accession>A0A6M6BHP9</accession>
<dbReference type="SUPFAM" id="SSF53448">
    <property type="entry name" value="Nucleotide-diphospho-sugar transferases"/>
    <property type="match status" value="1"/>
</dbReference>
<dbReference type="Gene3D" id="3.90.550.10">
    <property type="entry name" value="Spore Coat Polysaccharide Biosynthesis Protein SpsA, Chain A"/>
    <property type="match status" value="1"/>
</dbReference>
<dbReference type="AlphaFoldDB" id="A0A6M6BHP9"/>
<evidence type="ECO:0000313" key="2">
    <source>
        <dbReference type="EMBL" id="QJX47560.1"/>
    </source>
</evidence>
<reference evidence="2 3" key="1">
    <citation type="submission" date="2020-05" db="EMBL/GenBank/DDBJ databases">
        <title>Complete genome sequence of Hymenobacter sp. TS19 in Coasted Sand Dune.</title>
        <authorList>
            <person name="Lee J.-H."/>
            <person name="Jung J.-H."/>
            <person name="Jeong S."/>
            <person name="Zhao L."/>
            <person name="Kim M.-K."/>
            <person name="Seo H.-S."/>
            <person name="Lim S."/>
        </authorList>
    </citation>
    <scope>NUCLEOTIDE SEQUENCE [LARGE SCALE GENOMIC DNA]</scope>
    <source>
        <strain evidence="2 3">TS19</strain>
    </source>
</reference>
<organism evidence="2 3">
    <name type="scientific">Hymenobacter taeanensis</name>
    <dbReference type="NCBI Taxonomy" id="2735321"/>
    <lineage>
        <taxon>Bacteria</taxon>
        <taxon>Pseudomonadati</taxon>
        <taxon>Bacteroidota</taxon>
        <taxon>Cytophagia</taxon>
        <taxon>Cytophagales</taxon>
        <taxon>Hymenobacteraceae</taxon>
        <taxon>Hymenobacter</taxon>
    </lineage>
</organism>
<keyword evidence="2" id="KW-0808">Transferase</keyword>
<evidence type="ECO:0000259" key="1">
    <source>
        <dbReference type="Pfam" id="PF00535"/>
    </source>
</evidence>
<dbReference type="CDD" id="cd04186">
    <property type="entry name" value="GT_2_like_c"/>
    <property type="match status" value="1"/>
</dbReference>
<dbReference type="KEGG" id="hts:HMJ29_11660"/>
<name>A0A6M6BHP9_9BACT</name>
<dbReference type="PANTHER" id="PTHR43179:SF7">
    <property type="entry name" value="RHAMNOSYLTRANSFERASE WBBL"/>
    <property type="match status" value="1"/>
</dbReference>
<dbReference type="GO" id="GO:0016740">
    <property type="term" value="F:transferase activity"/>
    <property type="evidence" value="ECO:0007669"/>
    <property type="project" value="UniProtKB-KW"/>
</dbReference>
<sequence length="267" mass="30750">MDLSIVIINYNTYELTKQCIQSVYRSTVGLEYEVVLVDNASIEVDPDVFLINFPRLKLIKSEVNLGFAGGNNLGISECKGRFILLLNSDTIVKDDSIIKAFAFLNQSPEIGVVSSRLVFPDGRHQSAAQRFPSIKYTLFELLRLQKIFSKAYRGRFMLGSFFDNRQTVEVDWVWGTFFMFRKEILDKLPGNRLNEDFFMYCEDMQWCWDIKKLGYKIYLYAEAEVVHIMGGSSGNKTAMNNGNRIIFLNKNYSAIERMIITALEKVL</sequence>
<dbReference type="InterPro" id="IPR029044">
    <property type="entry name" value="Nucleotide-diphossugar_trans"/>
</dbReference>
<feature type="domain" description="Glycosyltransferase 2-like" evidence="1">
    <location>
        <begin position="4"/>
        <end position="187"/>
    </location>
</feature>